<dbReference type="OrthoDB" id="6119095at2"/>
<proteinExistence type="predicted"/>
<evidence type="ECO:0000313" key="3">
    <source>
        <dbReference type="Proteomes" id="UP000255334"/>
    </source>
</evidence>
<name>A0A370XCX6_9GAMM</name>
<dbReference type="Proteomes" id="UP000255334">
    <property type="component" value="Unassembled WGS sequence"/>
</dbReference>
<accession>A0A370XCX6</accession>
<organism evidence="2 3">
    <name type="scientific">Dyella psychrodurans</name>
    <dbReference type="NCBI Taxonomy" id="1927960"/>
    <lineage>
        <taxon>Bacteria</taxon>
        <taxon>Pseudomonadati</taxon>
        <taxon>Pseudomonadota</taxon>
        <taxon>Gammaproteobacteria</taxon>
        <taxon>Lysobacterales</taxon>
        <taxon>Rhodanobacteraceae</taxon>
        <taxon>Dyella</taxon>
    </lineage>
</organism>
<reference evidence="2 3" key="1">
    <citation type="submission" date="2018-07" db="EMBL/GenBank/DDBJ databases">
        <title>Dyella monticola sp. nov. and Dyella psychrodurans sp. nov. isolated from monsoon evergreen broad-leaved forest soil of Dinghu Mountain, China.</title>
        <authorList>
            <person name="Gao Z."/>
            <person name="Qiu L."/>
        </authorList>
    </citation>
    <scope>NUCLEOTIDE SEQUENCE [LARGE SCALE GENOMIC DNA]</scope>
    <source>
        <strain evidence="2 3">4MSK11</strain>
    </source>
</reference>
<dbReference type="AlphaFoldDB" id="A0A370XCX6"/>
<evidence type="ECO:0000313" key="2">
    <source>
        <dbReference type="EMBL" id="RDS86303.1"/>
    </source>
</evidence>
<sequence>MPDVSCVIDWPGTMTFVLDLVVALATVIIVVLACRAFSTWRDVELGKADFELARRLLTVVFRTRDWYAAARRPVIMPGELPKGFDLNATGQEKHDAYMHMFNSRFKPVQESCVELQTLNCEAEALWGTEVVTRIRHVLVCCRKLQTAMEVTLHIYASSASPERLEQSVRKFDSQLYDYEQEIMSDGAEGDDNPHTVEMKKAVEGVEQFVREKLLQRAKVRGAQPVPPNPNP</sequence>
<protein>
    <submittedName>
        <fullName evidence="2">Uncharacterized protein</fullName>
    </submittedName>
</protein>
<feature type="transmembrane region" description="Helical" evidence="1">
    <location>
        <begin position="20"/>
        <end position="38"/>
    </location>
</feature>
<comment type="caution">
    <text evidence="2">The sequence shown here is derived from an EMBL/GenBank/DDBJ whole genome shotgun (WGS) entry which is preliminary data.</text>
</comment>
<keyword evidence="1" id="KW-0472">Membrane</keyword>
<gene>
    <name evidence="2" type="ORF">DWU99_03315</name>
</gene>
<keyword evidence="1" id="KW-0812">Transmembrane</keyword>
<keyword evidence="3" id="KW-1185">Reference proteome</keyword>
<dbReference type="RefSeq" id="WP_115476554.1">
    <property type="nucleotide sequence ID" value="NZ_QRBF01000001.1"/>
</dbReference>
<keyword evidence="1" id="KW-1133">Transmembrane helix</keyword>
<evidence type="ECO:0000256" key="1">
    <source>
        <dbReference type="SAM" id="Phobius"/>
    </source>
</evidence>
<dbReference type="EMBL" id="QRBF01000001">
    <property type="protein sequence ID" value="RDS86303.1"/>
    <property type="molecule type" value="Genomic_DNA"/>
</dbReference>